<dbReference type="EMBL" id="CP034086">
    <property type="protein sequence ID" value="AZG76311.1"/>
    <property type="molecule type" value="Genomic_DNA"/>
</dbReference>
<dbReference type="AlphaFoldDB" id="A0A3G8M317"/>
<dbReference type="GO" id="GO:0019068">
    <property type="term" value="P:virion assembly"/>
    <property type="evidence" value="ECO:0007669"/>
    <property type="project" value="InterPro"/>
</dbReference>
<dbReference type="GO" id="GO:0005198">
    <property type="term" value="F:structural molecule activity"/>
    <property type="evidence" value="ECO:0007669"/>
    <property type="project" value="InterPro"/>
</dbReference>
<evidence type="ECO:0000256" key="1">
    <source>
        <dbReference type="SAM" id="MobiDB-lite"/>
    </source>
</evidence>
<sequence>MIEESSAMVKITQSDGASSGGTARLPDAAGNRALPTAVTHSFNVSPANAGIIDSIANPGERRLSFQNSAIGHGFFGPVWSFHGGPQARDATEAARLLQEIGVSNNLLATLVLNQTTVAVGPYGPTLSARPDAEALGITAEEARGLASKLEKAWRKWANNPQECDDSGRFNFAALAGVFYESFCKAGEGVAALTWRQRPGKRTMTAIQLLAPEQIDRTFTKEQDGVCYFQGIGFTDGRWTHVALRDIPLGQTYGRATETKTVSVRTSWGRTKIIHAGVATDPRSTRFLSPLAPAIASAHDRETIAEYSIARQLLSTSATLAISSDMPTPVVRDMVDATPDLPSVPSFEAWMDLKEARYGGGKTVAPKPAQVLHLLPNEKAEIIQADKRAGEEWDKFDFALGARAACAFGADVHQTVGRWENVSFSSSRMSTYLPHLITLRRREQVVFRFAQQVYECLVEELVNSGAIELPASVDFLEHKDDICNAKWSGPAKVQPDESKQARADETLLSLGAKSLQEVYSERGIDFEQAVDALQAEIAYMNARGIRHPMQVAQGRANESANTGGGN</sequence>
<proteinExistence type="predicted"/>
<dbReference type="InterPro" id="IPR006429">
    <property type="entry name" value="Phage_lambda_portal"/>
</dbReference>
<name>A0A3G8M317_9HYPH</name>
<reference evidence="2 3" key="1">
    <citation type="submission" date="2018-11" db="EMBL/GenBank/DDBJ databases">
        <title>Genome squencing of methanotrophic bacteria isolated from alkaline groundwater in Korea.</title>
        <authorList>
            <person name="Nguyen L.N."/>
        </authorList>
    </citation>
    <scope>NUCLEOTIDE SEQUENCE [LARGE SCALE GENOMIC DNA]</scope>
    <source>
        <strain evidence="2 3">GW6</strain>
    </source>
</reference>
<dbReference type="Proteomes" id="UP000273982">
    <property type="component" value="Chromosome"/>
</dbReference>
<evidence type="ECO:0000313" key="2">
    <source>
        <dbReference type="EMBL" id="AZG76311.1"/>
    </source>
</evidence>
<evidence type="ECO:0000313" key="3">
    <source>
        <dbReference type="Proteomes" id="UP000273982"/>
    </source>
</evidence>
<protein>
    <submittedName>
        <fullName evidence="2">Phage portal protein</fullName>
    </submittedName>
</protein>
<organism evidence="2 3">
    <name type="scientific">Methylocystis rosea</name>
    <dbReference type="NCBI Taxonomy" id="173366"/>
    <lineage>
        <taxon>Bacteria</taxon>
        <taxon>Pseudomonadati</taxon>
        <taxon>Pseudomonadota</taxon>
        <taxon>Alphaproteobacteria</taxon>
        <taxon>Hyphomicrobiales</taxon>
        <taxon>Methylocystaceae</taxon>
        <taxon>Methylocystis</taxon>
    </lineage>
</organism>
<dbReference type="Pfam" id="PF05136">
    <property type="entry name" value="Phage_portal_2"/>
    <property type="match status" value="1"/>
</dbReference>
<feature type="compositionally biased region" description="Polar residues" evidence="1">
    <location>
        <begin position="11"/>
        <end position="21"/>
    </location>
</feature>
<feature type="region of interest" description="Disordered" evidence="1">
    <location>
        <begin position="1"/>
        <end position="27"/>
    </location>
</feature>
<dbReference type="KEGG" id="mros:EHO51_05975"/>
<accession>A0A3G8M317</accession>
<gene>
    <name evidence="2" type="ORF">EHO51_05975</name>
</gene>